<evidence type="ECO:0000256" key="11">
    <source>
        <dbReference type="PIRSR" id="PIRSR017901-50"/>
    </source>
</evidence>
<protein>
    <recommendedName>
        <fullName evidence="10">Glutamate--cysteine ligase</fullName>
        <ecNumber evidence="10">6.3.2.2</ecNumber>
    </recommendedName>
</protein>
<organism evidence="12 13">
    <name type="scientific">Paracoccus haematequi</name>
    <dbReference type="NCBI Taxonomy" id="2491866"/>
    <lineage>
        <taxon>Bacteria</taxon>
        <taxon>Pseudomonadati</taxon>
        <taxon>Pseudomonadota</taxon>
        <taxon>Alphaproteobacteria</taxon>
        <taxon>Rhodobacterales</taxon>
        <taxon>Paracoccaceae</taxon>
        <taxon>Paracoccus</taxon>
    </lineage>
</organism>
<evidence type="ECO:0000256" key="4">
    <source>
        <dbReference type="ARBA" id="ARBA00022598"/>
    </source>
</evidence>
<dbReference type="NCBIfam" id="TIGR01436">
    <property type="entry name" value="glu_cys_lig_pln"/>
    <property type="match status" value="1"/>
</dbReference>
<evidence type="ECO:0000256" key="1">
    <source>
        <dbReference type="ARBA" id="ARBA00005006"/>
    </source>
</evidence>
<dbReference type="SUPFAM" id="SSF55931">
    <property type="entry name" value="Glutamine synthetase/guanido kinase"/>
    <property type="match status" value="1"/>
</dbReference>
<comment type="function">
    <text evidence="10">Catalyzes the synthesis of gamma-glutamylcysteine (gamma-GC).</text>
</comment>
<dbReference type="RefSeq" id="WP_126152932.1">
    <property type="nucleotide sequence ID" value="NZ_UZWE01000018.1"/>
</dbReference>
<evidence type="ECO:0000256" key="6">
    <source>
        <dbReference type="ARBA" id="ARBA00022741"/>
    </source>
</evidence>
<dbReference type="GO" id="GO:0006750">
    <property type="term" value="P:glutathione biosynthetic process"/>
    <property type="evidence" value="ECO:0007669"/>
    <property type="project" value="UniProtKB-UniRule"/>
</dbReference>
<evidence type="ECO:0000256" key="9">
    <source>
        <dbReference type="ARBA" id="ARBA00023157"/>
    </source>
</evidence>
<dbReference type="Pfam" id="PF04107">
    <property type="entry name" value="GCS2"/>
    <property type="match status" value="1"/>
</dbReference>
<evidence type="ECO:0000256" key="2">
    <source>
        <dbReference type="ARBA" id="ARBA00010253"/>
    </source>
</evidence>
<accession>A0A3S4CWB7</accession>
<reference evidence="12 13" key="1">
    <citation type="submission" date="2018-12" db="EMBL/GenBank/DDBJ databases">
        <authorList>
            <person name="Criscuolo A."/>
        </authorList>
    </citation>
    <scope>NUCLEOTIDE SEQUENCE [LARGE SCALE GENOMIC DNA]</scope>
    <source>
        <strain evidence="12">ACIP1116241</strain>
    </source>
</reference>
<evidence type="ECO:0000256" key="8">
    <source>
        <dbReference type="ARBA" id="ARBA00022946"/>
    </source>
</evidence>
<keyword evidence="4 10" id="KW-0436">Ligase</keyword>
<evidence type="ECO:0000313" key="13">
    <source>
        <dbReference type="Proteomes" id="UP000270743"/>
    </source>
</evidence>
<keyword evidence="13" id="KW-1185">Reference proteome</keyword>
<keyword evidence="9 11" id="KW-1015">Disulfide bond</keyword>
<gene>
    <name evidence="12" type="primary">gshA</name>
    <name evidence="12" type="ORF">PARHAE_00395</name>
</gene>
<dbReference type="InterPro" id="IPR006336">
    <property type="entry name" value="GCS2"/>
</dbReference>
<dbReference type="EC" id="6.3.2.2" evidence="10"/>
<dbReference type="PANTHER" id="PTHR34378">
    <property type="entry name" value="GLUTAMATE--CYSTEINE LIGASE, CHLOROPLASTIC"/>
    <property type="match status" value="1"/>
</dbReference>
<dbReference type="GO" id="GO:0004357">
    <property type="term" value="F:glutamate-cysteine ligase activity"/>
    <property type="evidence" value="ECO:0007669"/>
    <property type="project" value="UniProtKB-UniRule"/>
</dbReference>
<name>A0A3S4CWB7_9RHOB</name>
<dbReference type="OrthoDB" id="9780152at2"/>
<comment type="catalytic activity">
    <reaction evidence="10">
        <text>L-cysteine + L-glutamate + ATP = gamma-L-glutamyl-L-cysteine + ADP + phosphate + H(+)</text>
        <dbReference type="Rhea" id="RHEA:13285"/>
        <dbReference type="ChEBI" id="CHEBI:15378"/>
        <dbReference type="ChEBI" id="CHEBI:29985"/>
        <dbReference type="ChEBI" id="CHEBI:30616"/>
        <dbReference type="ChEBI" id="CHEBI:35235"/>
        <dbReference type="ChEBI" id="CHEBI:43474"/>
        <dbReference type="ChEBI" id="CHEBI:58173"/>
        <dbReference type="ChEBI" id="CHEBI:456216"/>
        <dbReference type="EC" id="6.3.2.2"/>
    </reaction>
</comment>
<dbReference type="AlphaFoldDB" id="A0A3S4CWB7"/>
<dbReference type="InterPro" id="IPR035434">
    <property type="entry name" value="GCL_bact_plant"/>
</dbReference>
<dbReference type="EMBL" id="UZWE01000018">
    <property type="protein sequence ID" value="VDS07222.1"/>
    <property type="molecule type" value="Genomic_DNA"/>
</dbReference>
<dbReference type="GO" id="GO:0005524">
    <property type="term" value="F:ATP binding"/>
    <property type="evidence" value="ECO:0007669"/>
    <property type="project" value="UniProtKB-UniRule"/>
</dbReference>
<comment type="similarity">
    <text evidence="10">Belongs to the glutamate--cysteine ligase type 2 family. EgtA subfamily.</text>
</comment>
<comment type="similarity">
    <text evidence="2">Belongs to the carboxylate-amine ligase family. Glutamate--cysteine ligase type 2 subfamily.</text>
</comment>
<dbReference type="InterPro" id="IPR011556">
    <property type="entry name" value="Glut_cys_lig_pln_type"/>
</dbReference>
<dbReference type="InterPro" id="IPR014746">
    <property type="entry name" value="Gln_synth/guanido_kin_cat_dom"/>
</dbReference>
<comment type="subunit">
    <text evidence="3">Homodimer or monomer when oxidized or reduced, respectively.</text>
</comment>
<keyword evidence="8" id="KW-0809">Transit peptide</keyword>
<dbReference type="Proteomes" id="UP000270743">
    <property type="component" value="Unassembled WGS sequence"/>
</dbReference>
<feature type="disulfide bond" evidence="11">
    <location>
        <begin position="112"/>
        <end position="332"/>
    </location>
</feature>
<dbReference type="Gene3D" id="3.30.590.20">
    <property type="match status" value="1"/>
</dbReference>
<keyword evidence="5" id="KW-0317">Glutathione biosynthesis</keyword>
<sequence length="456" mass="51046">MSIPQQGGGPIESRDQLAAYIASGEKPRDAWRIGTEHEKFGYDKANLLPLPYEGACSIQAMLTGLQERFGWTPVMEQDKLIGLERNGANISLEPGGQLELSGAPLETIHQTCDEVNQHLAEVKDIADRIGAGFIGLGAAPIWSQDQMPMMPKGRYRLMTDYMDRVGTLGKQMMYRTCTVQVNLDFGSEADMVQKMRVALSLQPVANALFANSPFLDGKPNGWKSWRAHIWQNLDAARTGMLPFVFQDGFGYDAWVDYVLNVPMYFVYRDGRYIDALGQSFRDFLDGRLPALPGEVPTLSDWADHMTTVFPEARVKKYIEMRGADGGPWRRLCALPALWVGLIYDQTALDAAWDLVKDWDDETRESWRREAGIHALDAQVGGTRMRDLARQVLEIAEQGLKNRARAGAGGMVPDETHFLNALKESVDSGKVLADELLDKYHGGWNGDLTPIYREYSY</sequence>
<evidence type="ECO:0000256" key="10">
    <source>
        <dbReference type="PIRNR" id="PIRNR017901"/>
    </source>
</evidence>
<evidence type="ECO:0000256" key="3">
    <source>
        <dbReference type="ARBA" id="ARBA00011153"/>
    </source>
</evidence>
<keyword evidence="6 10" id="KW-0547">Nucleotide-binding</keyword>
<evidence type="ECO:0000313" key="12">
    <source>
        <dbReference type="EMBL" id="VDS07222.1"/>
    </source>
</evidence>
<keyword evidence="7 10" id="KW-0067">ATP-binding</keyword>
<dbReference type="PIRSF" id="PIRSF017901">
    <property type="entry name" value="GCL"/>
    <property type="match status" value="1"/>
</dbReference>
<evidence type="ECO:0000256" key="5">
    <source>
        <dbReference type="ARBA" id="ARBA00022684"/>
    </source>
</evidence>
<dbReference type="PANTHER" id="PTHR34378:SF1">
    <property type="entry name" value="GLUTAMATE--CYSTEINE LIGASE, CHLOROPLASTIC"/>
    <property type="match status" value="1"/>
</dbReference>
<evidence type="ECO:0000256" key="7">
    <source>
        <dbReference type="ARBA" id="ARBA00022840"/>
    </source>
</evidence>
<proteinExistence type="inferred from homology"/>
<comment type="pathway">
    <text evidence="1">Sulfur metabolism; glutathione biosynthesis; glutathione from L-cysteine and L-glutamate: step 1/2.</text>
</comment>